<dbReference type="GeneID" id="38145136"/>
<organism evidence="2 3">
    <name type="scientific">Aspergillus welwitschiae</name>
    <dbReference type="NCBI Taxonomy" id="1341132"/>
    <lineage>
        <taxon>Eukaryota</taxon>
        <taxon>Fungi</taxon>
        <taxon>Dikarya</taxon>
        <taxon>Ascomycota</taxon>
        <taxon>Pezizomycotina</taxon>
        <taxon>Eurotiomycetes</taxon>
        <taxon>Eurotiomycetidae</taxon>
        <taxon>Eurotiales</taxon>
        <taxon>Aspergillaceae</taxon>
        <taxon>Aspergillus</taxon>
        <taxon>Aspergillus subgen. Circumdati</taxon>
    </lineage>
</organism>
<name>A0A3F3QE31_9EURO</name>
<proteinExistence type="predicted"/>
<keyword evidence="1" id="KW-0472">Membrane</keyword>
<keyword evidence="1" id="KW-1133">Transmembrane helix</keyword>
<accession>A0A3F3QE31</accession>
<keyword evidence="1" id="KW-0812">Transmembrane</keyword>
<dbReference type="EMBL" id="KZ852035">
    <property type="protein sequence ID" value="RDH37355.1"/>
    <property type="molecule type" value="Genomic_DNA"/>
</dbReference>
<dbReference type="AlphaFoldDB" id="A0A3F3QE31"/>
<evidence type="ECO:0000313" key="2">
    <source>
        <dbReference type="EMBL" id="RDH37355.1"/>
    </source>
</evidence>
<evidence type="ECO:0000256" key="1">
    <source>
        <dbReference type="SAM" id="Phobius"/>
    </source>
</evidence>
<keyword evidence="3" id="KW-1185">Reference proteome</keyword>
<evidence type="ECO:0000313" key="3">
    <source>
        <dbReference type="Proteomes" id="UP000253729"/>
    </source>
</evidence>
<reference evidence="2 3" key="1">
    <citation type="submission" date="2018-07" db="EMBL/GenBank/DDBJ databases">
        <title>The genomes of Aspergillus section Nigri reveals drivers in fungal speciation.</title>
        <authorList>
            <consortium name="DOE Joint Genome Institute"/>
            <person name="Vesth T.C."/>
            <person name="Nybo J."/>
            <person name="Theobald S."/>
            <person name="Brandl J."/>
            <person name="Frisvad J.C."/>
            <person name="Nielsen K.F."/>
            <person name="Lyhne E.K."/>
            <person name="Kogle M.E."/>
            <person name="Kuo A."/>
            <person name="Riley R."/>
            <person name="Clum A."/>
            <person name="Nolan M."/>
            <person name="Lipzen A."/>
            <person name="Salamov A."/>
            <person name="Henrissat B."/>
            <person name="Wiebenga A."/>
            <person name="De vries R.P."/>
            <person name="Grigoriev I.V."/>
            <person name="Mortensen U.H."/>
            <person name="Andersen M.R."/>
            <person name="Baker S.E."/>
        </authorList>
    </citation>
    <scope>NUCLEOTIDE SEQUENCE [LARGE SCALE GENOMIC DNA]</scope>
    <source>
        <strain evidence="2 3">CBS 139.54b</strain>
    </source>
</reference>
<feature type="transmembrane region" description="Helical" evidence="1">
    <location>
        <begin position="20"/>
        <end position="42"/>
    </location>
</feature>
<gene>
    <name evidence="2" type="ORF">BDQ94DRAFT_89307</name>
</gene>
<dbReference type="Proteomes" id="UP000253729">
    <property type="component" value="Unassembled WGS sequence"/>
</dbReference>
<protein>
    <submittedName>
        <fullName evidence="2">Uncharacterized protein</fullName>
    </submittedName>
</protein>
<sequence length="110" mass="12783">MWSVHNPSNADWRTSSVLLFLNIFFFFSNFCFCFFLSIPFSFPQLAYPDSLLPIGRNPDPGNELTRGASMEWGRCLNTPDVSKTVERGIWGLPMAWSRKRKRKKETKEKS</sequence>
<dbReference type="RefSeq" id="XP_026630377.1">
    <property type="nucleotide sequence ID" value="XM_026776780.1"/>
</dbReference>